<reference evidence="2" key="1">
    <citation type="submission" date="2022-07" db="EMBL/GenBank/DDBJ databases">
        <title>Genome sequencing of Photobacterium atrarenae GJH2-4.</title>
        <authorList>
            <person name="Park S.-J."/>
        </authorList>
    </citation>
    <scope>NUCLEOTIDE SEQUENCE</scope>
    <source>
        <strain evidence="2">GJH2-4</strain>
    </source>
</reference>
<accession>A0ABY5GHS4</accession>
<dbReference type="PIRSF" id="PIRSF028696">
    <property type="entry name" value="UCP028696"/>
    <property type="match status" value="1"/>
</dbReference>
<sequence>MNKQGALILIISVLAVPAMAQQQGKFGLYGEVNLFAGGASEKSSFNTEGEAVITDYNAPGQREESTVFFPVWDLNFRIPRTNSELYFKSDLVGMASDFYMQAGYRHYLVDGSSVAIGVVPGVLEKETWQDPFALNTERQETKQTVRGLVFNFDNILGSTMGLELAAGERTVEEELSGESVVENISLLNREGSLYYAAVGQGIPPIAGVGLDWKVHYLIADADGAAMRGEQLGLMAEFSWQVNRHIFVLGGNYATHSFDEPHPVFNEIREDTSTGVSVRYVYAAPYNWHNVTLFASGGWDSRASNIDFYDKEQILTTLGMQYQF</sequence>
<dbReference type="RefSeq" id="WP_255390154.1">
    <property type="nucleotide sequence ID" value="NZ_CP101508.1"/>
</dbReference>
<evidence type="ECO:0000256" key="1">
    <source>
        <dbReference type="SAM" id="SignalP"/>
    </source>
</evidence>
<gene>
    <name evidence="2" type="ORF">NNL38_06255</name>
</gene>
<protein>
    <submittedName>
        <fullName evidence="2">DUF2860 domain-containing protein</fullName>
    </submittedName>
</protein>
<dbReference type="InterPro" id="IPR016896">
    <property type="entry name" value="DUF2860"/>
</dbReference>
<feature type="signal peptide" evidence="1">
    <location>
        <begin position="1"/>
        <end position="20"/>
    </location>
</feature>
<evidence type="ECO:0000313" key="2">
    <source>
        <dbReference type="EMBL" id="UTV28835.1"/>
    </source>
</evidence>
<evidence type="ECO:0000313" key="3">
    <source>
        <dbReference type="Proteomes" id="UP001057998"/>
    </source>
</evidence>
<organism evidence="2 3">
    <name type="scientific">Photobacterium atrarenae</name>
    <dbReference type="NCBI Taxonomy" id="865757"/>
    <lineage>
        <taxon>Bacteria</taxon>
        <taxon>Pseudomonadati</taxon>
        <taxon>Pseudomonadota</taxon>
        <taxon>Gammaproteobacteria</taxon>
        <taxon>Vibrionales</taxon>
        <taxon>Vibrionaceae</taxon>
        <taxon>Photobacterium</taxon>
    </lineage>
</organism>
<feature type="chain" id="PRO_5047076101" evidence="1">
    <location>
        <begin position="21"/>
        <end position="323"/>
    </location>
</feature>
<keyword evidence="3" id="KW-1185">Reference proteome</keyword>
<name>A0ABY5GHS4_9GAMM</name>
<dbReference type="EMBL" id="CP101508">
    <property type="protein sequence ID" value="UTV28835.1"/>
    <property type="molecule type" value="Genomic_DNA"/>
</dbReference>
<proteinExistence type="predicted"/>
<keyword evidence="1" id="KW-0732">Signal</keyword>
<dbReference type="Pfam" id="PF11059">
    <property type="entry name" value="DUF2860"/>
    <property type="match status" value="1"/>
</dbReference>
<dbReference type="Proteomes" id="UP001057998">
    <property type="component" value="Chromosome 1"/>
</dbReference>